<dbReference type="RefSeq" id="WP_108825776.1">
    <property type="nucleotide sequence ID" value="NZ_CP023004.1"/>
</dbReference>
<name>A0A2U8E569_9BACT</name>
<feature type="transmembrane region" description="Helical" evidence="5">
    <location>
        <begin position="16"/>
        <end position="33"/>
    </location>
</feature>
<feature type="transmembrane region" description="Helical" evidence="5">
    <location>
        <begin position="360"/>
        <end position="379"/>
    </location>
</feature>
<evidence type="ECO:0000256" key="2">
    <source>
        <dbReference type="ARBA" id="ARBA00022692"/>
    </source>
</evidence>
<sequence>MTAVPAPKEKPLSPNYRWLILGMLIVIGYLNQFDRQTVSVLKTTIKAAFEIDDSGYALLVNAFTACYAIAYIGSGWVVDRIGPRKALALFVAGWSLVTVGCGMAHALWLMVILRGLLGFAEPGLFPVTMRVSTVWAPDKNRGVFMAFATIGTSIGSITAVPIIAWLTIHFHWRLSFVVPGVIGIVLAWMWWRWYREPKAQAQGAPATPAEAAPVAKPAALPWTTLWRQRPLWGVILVRLISDPVWYFCLFWMPGYLQESKHVSIGMLGVIGWIPFLCATIGGLAFTALSDYRAKLAGLRGRKFLVMATAVLGPLCWLIPHTSVMPTIVLFCVVAVLCNAWLGSIAPIIAQVFPVGNVASVYGIAGAFGATGAIVFNWLIGQAATLWGMDTLFIVMGCLHPCAALVMAFFIRSGDMIKTSR</sequence>
<dbReference type="PROSITE" id="PS50850">
    <property type="entry name" value="MFS"/>
    <property type="match status" value="1"/>
</dbReference>
<organism evidence="7 8">
    <name type="scientific">Ereboglobus luteus</name>
    <dbReference type="NCBI Taxonomy" id="1796921"/>
    <lineage>
        <taxon>Bacteria</taxon>
        <taxon>Pseudomonadati</taxon>
        <taxon>Verrucomicrobiota</taxon>
        <taxon>Opitutia</taxon>
        <taxon>Opitutales</taxon>
        <taxon>Opitutaceae</taxon>
        <taxon>Ereboglobus</taxon>
    </lineage>
</organism>
<evidence type="ECO:0000259" key="6">
    <source>
        <dbReference type="PROSITE" id="PS50850"/>
    </source>
</evidence>
<keyword evidence="4 5" id="KW-0472">Membrane</keyword>
<keyword evidence="2 5" id="KW-0812">Transmembrane</keyword>
<feature type="transmembrane region" description="Helical" evidence="5">
    <location>
        <begin position="391"/>
        <end position="410"/>
    </location>
</feature>
<dbReference type="SUPFAM" id="SSF103473">
    <property type="entry name" value="MFS general substrate transporter"/>
    <property type="match status" value="1"/>
</dbReference>
<comment type="subcellular location">
    <subcellularLocation>
        <location evidence="1">Membrane</location>
        <topology evidence="1">Multi-pass membrane protein</topology>
    </subcellularLocation>
</comment>
<dbReference type="Proteomes" id="UP000244896">
    <property type="component" value="Chromosome"/>
</dbReference>
<feature type="domain" description="Major facilitator superfamily (MFS) profile" evidence="6">
    <location>
        <begin position="20"/>
        <end position="414"/>
    </location>
</feature>
<dbReference type="EMBL" id="CP023004">
    <property type="protein sequence ID" value="AWI09960.1"/>
    <property type="molecule type" value="Genomic_DNA"/>
</dbReference>
<evidence type="ECO:0000256" key="1">
    <source>
        <dbReference type="ARBA" id="ARBA00004141"/>
    </source>
</evidence>
<feature type="transmembrane region" description="Helical" evidence="5">
    <location>
        <begin position="143"/>
        <end position="166"/>
    </location>
</feature>
<dbReference type="InterPro" id="IPR036259">
    <property type="entry name" value="MFS_trans_sf"/>
</dbReference>
<feature type="transmembrane region" description="Helical" evidence="5">
    <location>
        <begin position="264"/>
        <end position="291"/>
    </location>
</feature>
<evidence type="ECO:0000313" key="7">
    <source>
        <dbReference type="EMBL" id="AWI09960.1"/>
    </source>
</evidence>
<dbReference type="InterPro" id="IPR050382">
    <property type="entry name" value="MFS_Na/Anion_cotransporter"/>
</dbReference>
<dbReference type="CDD" id="cd17319">
    <property type="entry name" value="MFS_ExuT_GudP_like"/>
    <property type="match status" value="1"/>
</dbReference>
<dbReference type="GO" id="GO:0015134">
    <property type="term" value="F:hexuronate transmembrane transporter activity"/>
    <property type="evidence" value="ECO:0007669"/>
    <property type="project" value="TreeGrafter"/>
</dbReference>
<dbReference type="GO" id="GO:0016020">
    <property type="term" value="C:membrane"/>
    <property type="evidence" value="ECO:0007669"/>
    <property type="project" value="UniProtKB-SubCell"/>
</dbReference>
<feature type="transmembrane region" description="Helical" evidence="5">
    <location>
        <begin position="86"/>
        <end position="113"/>
    </location>
</feature>
<dbReference type="AlphaFoldDB" id="A0A2U8E569"/>
<keyword evidence="3 5" id="KW-1133">Transmembrane helix</keyword>
<dbReference type="OrthoDB" id="102502at2"/>
<dbReference type="InterPro" id="IPR011701">
    <property type="entry name" value="MFS"/>
</dbReference>
<dbReference type="Pfam" id="PF07690">
    <property type="entry name" value="MFS_1"/>
    <property type="match status" value="1"/>
</dbReference>
<evidence type="ECO:0000256" key="4">
    <source>
        <dbReference type="ARBA" id="ARBA00023136"/>
    </source>
</evidence>
<reference evidence="7 8" key="1">
    <citation type="journal article" date="2018" name="Syst. Appl. Microbiol.">
        <title>Ereboglobus luteus gen. nov. sp. nov. from cockroach guts, and new insights into the oxygen relationship of the genera Opitutus and Didymococcus (Verrucomicrobia: Opitutaceae).</title>
        <authorList>
            <person name="Tegtmeier D."/>
            <person name="Belitz A."/>
            <person name="Radek R."/>
            <person name="Heimerl T."/>
            <person name="Brune A."/>
        </authorList>
    </citation>
    <scope>NUCLEOTIDE SEQUENCE [LARGE SCALE GENOMIC DNA]</scope>
    <source>
        <strain evidence="7 8">Ho45</strain>
    </source>
</reference>
<feature type="transmembrane region" description="Helical" evidence="5">
    <location>
        <begin position="172"/>
        <end position="191"/>
    </location>
</feature>
<dbReference type="InterPro" id="IPR020846">
    <property type="entry name" value="MFS_dom"/>
</dbReference>
<feature type="transmembrane region" description="Helical" evidence="5">
    <location>
        <begin position="303"/>
        <end position="321"/>
    </location>
</feature>
<accession>A0A2U8E569</accession>
<dbReference type="Gene3D" id="1.20.1250.20">
    <property type="entry name" value="MFS general substrate transporter like domains"/>
    <property type="match status" value="2"/>
</dbReference>
<gene>
    <name evidence="7" type="ORF">CKA38_12510</name>
</gene>
<evidence type="ECO:0000313" key="8">
    <source>
        <dbReference type="Proteomes" id="UP000244896"/>
    </source>
</evidence>
<protein>
    <recommendedName>
        <fullName evidence="6">Major facilitator superfamily (MFS) profile domain-containing protein</fullName>
    </recommendedName>
</protein>
<evidence type="ECO:0000256" key="3">
    <source>
        <dbReference type="ARBA" id="ARBA00022989"/>
    </source>
</evidence>
<feature type="transmembrane region" description="Helical" evidence="5">
    <location>
        <begin position="231"/>
        <end position="252"/>
    </location>
</feature>
<dbReference type="PANTHER" id="PTHR11662">
    <property type="entry name" value="SOLUTE CARRIER FAMILY 17"/>
    <property type="match status" value="1"/>
</dbReference>
<feature type="transmembrane region" description="Helical" evidence="5">
    <location>
        <begin position="327"/>
        <end position="348"/>
    </location>
</feature>
<feature type="transmembrane region" description="Helical" evidence="5">
    <location>
        <begin position="54"/>
        <end position="74"/>
    </location>
</feature>
<evidence type="ECO:0000256" key="5">
    <source>
        <dbReference type="SAM" id="Phobius"/>
    </source>
</evidence>
<dbReference type="KEGG" id="elut:CKA38_12510"/>
<proteinExistence type="predicted"/>
<keyword evidence="8" id="KW-1185">Reference proteome</keyword>
<dbReference type="PANTHER" id="PTHR11662:SF285">
    <property type="entry name" value="HEXURONATE TRANSPORTER"/>
    <property type="match status" value="1"/>
</dbReference>